<keyword evidence="4" id="KW-0256">Endoplasmic reticulum</keyword>
<evidence type="ECO:0008006" key="11">
    <source>
        <dbReference type="Google" id="ProtNLM"/>
    </source>
</evidence>
<gene>
    <name evidence="9" type="primary">MBOAT4</name>
</gene>
<dbReference type="PANTHER" id="PTHR13906:SF3">
    <property type="entry name" value="GHRELIN O-ACYLTRANSFERASE"/>
    <property type="match status" value="1"/>
</dbReference>
<reference evidence="9 10" key="1">
    <citation type="submission" date="2020-10" db="EMBL/GenBank/DDBJ databases">
        <title>Pygocentrus nattereri (red-bellied piranha) genome, fPygNat1, primary haplotype.</title>
        <authorList>
            <person name="Myers G."/>
            <person name="Meyer A."/>
            <person name="Karagic N."/>
            <person name="Pippel M."/>
            <person name="Winkler S."/>
            <person name="Tracey A."/>
            <person name="Wood J."/>
            <person name="Formenti G."/>
            <person name="Howe K."/>
            <person name="Fedrigo O."/>
            <person name="Jarvis E.D."/>
        </authorList>
    </citation>
    <scope>NUCLEOTIDE SEQUENCE [LARGE SCALE GENOMIC DNA]</scope>
</reference>
<dbReference type="InterPro" id="IPR049941">
    <property type="entry name" value="LPLAT_7/PORCN-like"/>
</dbReference>
<evidence type="ECO:0000313" key="9">
    <source>
        <dbReference type="Ensembl" id="ENSPNAP00000077621.1"/>
    </source>
</evidence>
<proteinExistence type="predicted"/>
<keyword evidence="5 8" id="KW-1133">Transmembrane helix</keyword>
<keyword evidence="10" id="KW-1185">Reference proteome</keyword>
<dbReference type="Ensembl" id="ENSPNAT00000054713.1">
    <property type="protein sequence ID" value="ENSPNAP00000077621.1"/>
    <property type="gene ID" value="ENSPNAG00000012988.2"/>
</dbReference>
<feature type="transmembrane region" description="Helical" evidence="8">
    <location>
        <begin position="206"/>
        <end position="226"/>
    </location>
</feature>
<feature type="transmembrane region" description="Helical" evidence="8">
    <location>
        <begin position="15"/>
        <end position="32"/>
    </location>
</feature>
<protein>
    <recommendedName>
        <fullName evidence="11">Ghrelin O-acyltransferase</fullName>
    </recommendedName>
</protein>
<comment type="subcellular location">
    <subcellularLocation>
        <location evidence="1">Endoplasmic reticulum membrane</location>
        <topology evidence="1">Multi-pass membrane protein</topology>
    </subcellularLocation>
</comment>
<feature type="transmembrane region" description="Helical" evidence="8">
    <location>
        <begin position="408"/>
        <end position="426"/>
    </location>
</feature>
<accession>A0AAR2LTH4</accession>
<reference evidence="9" key="3">
    <citation type="submission" date="2025-09" db="UniProtKB">
        <authorList>
            <consortium name="Ensembl"/>
        </authorList>
    </citation>
    <scope>IDENTIFICATION</scope>
</reference>
<dbReference type="Proteomes" id="UP001501920">
    <property type="component" value="Chromosome 20"/>
</dbReference>
<dbReference type="GO" id="GO:0005789">
    <property type="term" value="C:endoplasmic reticulum membrane"/>
    <property type="evidence" value="ECO:0007669"/>
    <property type="project" value="UniProtKB-SubCell"/>
</dbReference>
<feature type="transmembrane region" description="Helical" evidence="8">
    <location>
        <begin position="44"/>
        <end position="67"/>
    </location>
</feature>
<dbReference type="Pfam" id="PF03062">
    <property type="entry name" value="MBOAT"/>
    <property type="match status" value="1"/>
</dbReference>
<sequence>IMDLLWIIFNQNPQLAYQLFTIPFAWLFYSLATRGYLTLINRYMFLTLGGFILAVLTMGPYSLLLFITATKFVLLVHFVEPLHVHQWILGLQMCWQTLWHFYTQYQQYWLQKPADSRLLLAMSALMLLSQRVTSVSMDIQEGKVAKAFRGSYRSQAISLIPFLSYSLYFPALLGGPLCSFTTYVTFVEQISIRPPPSPLAILPWKILRVLVVLVLKYLFSSFLQLSIFRLSSPHDSPGILWIWILSLVLRLNYYAHWKISECLNNAAGLGFSGCGPNGGTLWDGLSDGDPWEIETSTRISAFARRWNDTTTAWLRRLVFQRCSTAPLFMTFGFSAWWHGLYPGQVLGFLGWATAVLGDYKLHTCIQPRLTVLWKKRLYSLLGWAYTQAVITCVVLTTELQSSDAVMLLYPTHIVVVPFVTVVILFIL</sequence>
<evidence type="ECO:0000256" key="8">
    <source>
        <dbReference type="SAM" id="Phobius"/>
    </source>
</evidence>
<dbReference type="GO" id="GO:0016412">
    <property type="term" value="F:serine O-acyltransferase activity"/>
    <property type="evidence" value="ECO:0007669"/>
    <property type="project" value="TreeGrafter"/>
</dbReference>
<dbReference type="AlphaFoldDB" id="A0AAR2LTH4"/>
<reference evidence="9" key="2">
    <citation type="submission" date="2025-08" db="UniProtKB">
        <authorList>
            <consortium name="Ensembl"/>
        </authorList>
    </citation>
    <scope>IDENTIFICATION</scope>
</reference>
<evidence type="ECO:0000256" key="5">
    <source>
        <dbReference type="ARBA" id="ARBA00022989"/>
    </source>
</evidence>
<evidence type="ECO:0000313" key="10">
    <source>
        <dbReference type="Proteomes" id="UP001501920"/>
    </source>
</evidence>
<feature type="transmembrane region" description="Helical" evidence="8">
    <location>
        <begin position="159"/>
        <end position="186"/>
    </location>
</feature>
<keyword evidence="6 8" id="KW-0472">Membrane</keyword>
<keyword evidence="2" id="KW-0808">Transferase</keyword>
<feature type="transmembrane region" description="Helical" evidence="8">
    <location>
        <begin position="335"/>
        <end position="356"/>
    </location>
</feature>
<dbReference type="InterPro" id="IPR004299">
    <property type="entry name" value="MBOAT_fam"/>
</dbReference>
<dbReference type="GO" id="GO:0030258">
    <property type="term" value="P:lipid modification"/>
    <property type="evidence" value="ECO:0007669"/>
    <property type="project" value="TreeGrafter"/>
</dbReference>
<evidence type="ECO:0000256" key="2">
    <source>
        <dbReference type="ARBA" id="ARBA00022679"/>
    </source>
</evidence>
<evidence type="ECO:0000256" key="4">
    <source>
        <dbReference type="ARBA" id="ARBA00022824"/>
    </source>
</evidence>
<evidence type="ECO:0000256" key="3">
    <source>
        <dbReference type="ARBA" id="ARBA00022692"/>
    </source>
</evidence>
<dbReference type="GeneTree" id="ENSGT01030000234564"/>
<feature type="transmembrane region" description="Helical" evidence="8">
    <location>
        <begin position="377"/>
        <end position="396"/>
    </location>
</feature>
<evidence type="ECO:0000256" key="1">
    <source>
        <dbReference type="ARBA" id="ARBA00004477"/>
    </source>
</evidence>
<name>A0AAR2LTH4_PYGNA</name>
<organism evidence="9 10">
    <name type="scientific">Pygocentrus nattereri</name>
    <name type="common">Red-bellied piranha</name>
    <dbReference type="NCBI Taxonomy" id="42514"/>
    <lineage>
        <taxon>Eukaryota</taxon>
        <taxon>Metazoa</taxon>
        <taxon>Chordata</taxon>
        <taxon>Craniata</taxon>
        <taxon>Vertebrata</taxon>
        <taxon>Euteleostomi</taxon>
        <taxon>Actinopterygii</taxon>
        <taxon>Neopterygii</taxon>
        <taxon>Teleostei</taxon>
        <taxon>Ostariophysi</taxon>
        <taxon>Characiformes</taxon>
        <taxon>Characoidei</taxon>
        <taxon>Pygocentrus</taxon>
    </lineage>
</organism>
<keyword evidence="3 8" id="KW-0812">Transmembrane</keyword>
<keyword evidence="7" id="KW-0012">Acyltransferase</keyword>
<evidence type="ECO:0000256" key="6">
    <source>
        <dbReference type="ARBA" id="ARBA00023136"/>
    </source>
</evidence>
<dbReference type="PANTHER" id="PTHR13906">
    <property type="entry name" value="PORCUPINE"/>
    <property type="match status" value="1"/>
</dbReference>
<evidence type="ECO:0000256" key="7">
    <source>
        <dbReference type="ARBA" id="ARBA00023315"/>
    </source>
</evidence>